<reference evidence="2 3" key="1">
    <citation type="submission" date="2021-06" db="EMBL/GenBank/DDBJ databases">
        <title>Caerostris darwini draft genome.</title>
        <authorList>
            <person name="Kono N."/>
            <person name="Arakawa K."/>
        </authorList>
    </citation>
    <scope>NUCLEOTIDE SEQUENCE [LARGE SCALE GENOMIC DNA]</scope>
</reference>
<evidence type="ECO:0000256" key="1">
    <source>
        <dbReference type="SAM" id="MobiDB-lite"/>
    </source>
</evidence>
<gene>
    <name evidence="2" type="ORF">CDAR_179531</name>
</gene>
<comment type="caution">
    <text evidence="2">The sequence shown here is derived from an EMBL/GenBank/DDBJ whole genome shotgun (WGS) entry which is preliminary data.</text>
</comment>
<keyword evidence="3" id="KW-1185">Reference proteome</keyword>
<name>A0AAV4P2G4_9ARAC</name>
<organism evidence="2 3">
    <name type="scientific">Caerostris darwini</name>
    <dbReference type="NCBI Taxonomy" id="1538125"/>
    <lineage>
        <taxon>Eukaryota</taxon>
        <taxon>Metazoa</taxon>
        <taxon>Ecdysozoa</taxon>
        <taxon>Arthropoda</taxon>
        <taxon>Chelicerata</taxon>
        <taxon>Arachnida</taxon>
        <taxon>Araneae</taxon>
        <taxon>Araneomorphae</taxon>
        <taxon>Entelegynae</taxon>
        <taxon>Araneoidea</taxon>
        <taxon>Araneidae</taxon>
        <taxon>Caerostris</taxon>
    </lineage>
</organism>
<feature type="compositionally biased region" description="Polar residues" evidence="1">
    <location>
        <begin position="18"/>
        <end position="35"/>
    </location>
</feature>
<sequence>MQGSNSNETPHQTKHTLMASTPENGWTSTSVSSGNIPDDPLMQISIGNERKTSFGLLITEFVPKTSDGTERLP</sequence>
<dbReference type="Proteomes" id="UP001054837">
    <property type="component" value="Unassembled WGS sequence"/>
</dbReference>
<feature type="compositionally biased region" description="Polar residues" evidence="1">
    <location>
        <begin position="1"/>
        <end position="10"/>
    </location>
</feature>
<dbReference type="EMBL" id="BPLQ01002307">
    <property type="protein sequence ID" value="GIX91224.1"/>
    <property type="molecule type" value="Genomic_DNA"/>
</dbReference>
<protein>
    <submittedName>
        <fullName evidence="2">Uncharacterized protein</fullName>
    </submittedName>
</protein>
<evidence type="ECO:0000313" key="2">
    <source>
        <dbReference type="EMBL" id="GIX91224.1"/>
    </source>
</evidence>
<proteinExistence type="predicted"/>
<evidence type="ECO:0000313" key="3">
    <source>
        <dbReference type="Proteomes" id="UP001054837"/>
    </source>
</evidence>
<accession>A0AAV4P2G4</accession>
<feature type="region of interest" description="Disordered" evidence="1">
    <location>
        <begin position="1"/>
        <end position="41"/>
    </location>
</feature>
<dbReference type="AlphaFoldDB" id="A0AAV4P2G4"/>